<sequence length="79" mass="9286">LQLYFIFFLLVIYCEFYSEAKPGRVKCSAECWETGIKCKNNCRSNACNRNCQDGVKQCIRDVCRVSEHVDTYDEHKLHD</sequence>
<dbReference type="AlphaFoldDB" id="A0A430QJM8"/>
<evidence type="ECO:0000313" key="3">
    <source>
        <dbReference type="Proteomes" id="UP000290809"/>
    </source>
</evidence>
<feature type="non-terminal residue" evidence="2">
    <location>
        <position position="1"/>
    </location>
</feature>
<feature type="signal peptide" evidence="1">
    <location>
        <begin position="1"/>
        <end position="20"/>
    </location>
</feature>
<comment type="caution">
    <text evidence="2">The sequence shown here is derived from an EMBL/GenBank/DDBJ whole genome shotgun (WGS) entry which is preliminary data.</text>
</comment>
<gene>
    <name evidence="2" type="ORF">DC041_0003786</name>
</gene>
<accession>A0A430QJM8</accession>
<keyword evidence="3" id="KW-1185">Reference proteome</keyword>
<evidence type="ECO:0000256" key="1">
    <source>
        <dbReference type="SAM" id="SignalP"/>
    </source>
</evidence>
<name>A0A430QJM8_SCHBO</name>
<protein>
    <submittedName>
        <fullName evidence="2">Uncharacterized protein</fullName>
    </submittedName>
</protein>
<proteinExistence type="predicted"/>
<dbReference type="EMBL" id="QMKO01001632">
    <property type="protein sequence ID" value="RTG87894.1"/>
    <property type="molecule type" value="Genomic_DNA"/>
</dbReference>
<evidence type="ECO:0000313" key="2">
    <source>
        <dbReference type="EMBL" id="RTG87894.1"/>
    </source>
</evidence>
<keyword evidence="1" id="KW-0732">Signal</keyword>
<organism evidence="2 3">
    <name type="scientific">Schistosoma bovis</name>
    <name type="common">Blood fluke</name>
    <dbReference type="NCBI Taxonomy" id="6184"/>
    <lineage>
        <taxon>Eukaryota</taxon>
        <taxon>Metazoa</taxon>
        <taxon>Spiralia</taxon>
        <taxon>Lophotrochozoa</taxon>
        <taxon>Platyhelminthes</taxon>
        <taxon>Trematoda</taxon>
        <taxon>Digenea</taxon>
        <taxon>Strigeidida</taxon>
        <taxon>Schistosomatoidea</taxon>
        <taxon>Schistosomatidae</taxon>
        <taxon>Schistosoma</taxon>
    </lineage>
</organism>
<feature type="chain" id="PRO_5019008286" evidence="1">
    <location>
        <begin position="21"/>
        <end position="79"/>
    </location>
</feature>
<dbReference type="Proteomes" id="UP000290809">
    <property type="component" value="Unassembled WGS sequence"/>
</dbReference>
<reference evidence="2 3" key="1">
    <citation type="journal article" date="2019" name="PLoS Pathog.">
        <title>Genome sequence of the bovine parasite Schistosoma bovis Tanzania.</title>
        <authorList>
            <person name="Oey H."/>
            <person name="Zakrzewski M."/>
            <person name="Gobert G."/>
            <person name="Gravermann K."/>
            <person name="Stoye J."/>
            <person name="Jones M."/>
            <person name="Mcmanus D."/>
            <person name="Krause L."/>
        </authorList>
    </citation>
    <scope>NUCLEOTIDE SEQUENCE [LARGE SCALE GENOMIC DNA]</scope>
    <source>
        <strain evidence="2 3">TAN1997</strain>
    </source>
</reference>